<sequence>MKTLQLFACWDFPSCSHSPWAAAACYAYSLQTPFVKYMCSDEKENEGFVELQKLSGRRPHSSRKLFAQLYMK</sequence>
<dbReference type="PROSITE" id="PS51257">
    <property type="entry name" value="PROKAR_LIPOPROTEIN"/>
    <property type="match status" value="1"/>
</dbReference>
<evidence type="ECO:0008006" key="3">
    <source>
        <dbReference type="Google" id="ProtNLM"/>
    </source>
</evidence>
<keyword evidence="2" id="KW-1185">Reference proteome</keyword>
<evidence type="ECO:0000313" key="1">
    <source>
        <dbReference type="EMBL" id="CAK9160141.1"/>
    </source>
</evidence>
<name>A0ABC8SSF8_9AQUA</name>
<evidence type="ECO:0000313" key="2">
    <source>
        <dbReference type="Proteomes" id="UP001642360"/>
    </source>
</evidence>
<dbReference type="Proteomes" id="UP001642360">
    <property type="component" value="Unassembled WGS sequence"/>
</dbReference>
<dbReference type="EMBL" id="CAUOFW020003473">
    <property type="protein sequence ID" value="CAK9160141.1"/>
    <property type="molecule type" value="Genomic_DNA"/>
</dbReference>
<gene>
    <name evidence="1" type="ORF">ILEXP_LOCUS28873</name>
</gene>
<reference evidence="1 2" key="1">
    <citation type="submission" date="2024-02" db="EMBL/GenBank/DDBJ databases">
        <authorList>
            <person name="Vignale AGUSTIN F."/>
            <person name="Sosa J E."/>
            <person name="Modenutti C."/>
        </authorList>
    </citation>
    <scope>NUCLEOTIDE SEQUENCE [LARGE SCALE GENOMIC DNA]</scope>
</reference>
<protein>
    <recommendedName>
        <fullName evidence="3">Secreted protein</fullName>
    </recommendedName>
</protein>
<proteinExistence type="predicted"/>
<dbReference type="AlphaFoldDB" id="A0ABC8SSF8"/>
<comment type="caution">
    <text evidence="1">The sequence shown here is derived from an EMBL/GenBank/DDBJ whole genome shotgun (WGS) entry which is preliminary data.</text>
</comment>
<accession>A0ABC8SSF8</accession>
<organism evidence="1 2">
    <name type="scientific">Ilex paraguariensis</name>
    <name type="common">yerba mate</name>
    <dbReference type="NCBI Taxonomy" id="185542"/>
    <lineage>
        <taxon>Eukaryota</taxon>
        <taxon>Viridiplantae</taxon>
        <taxon>Streptophyta</taxon>
        <taxon>Embryophyta</taxon>
        <taxon>Tracheophyta</taxon>
        <taxon>Spermatophyta</taxon>
        <taxon>Magnoliopsida</taxon>
        <taxon>eudicotyledons</taxon>
        <taxon>Gunneridae</taxon>
        <taxon>Pentapetalae</taxon>
        <taxon>asterids</taxon>
        <taxon>campanulids</taxon>
        <taxon>Aquifoliales</taxon>
        <taxon>Aquifoliaceae</taxon>
        <taxon>Ilex</taxon>
    </lineage>
</organism>